<dbReference type="GO" id="GO:0000155">
    <property type="term" value="F:phosphorelay sensor kinase activity"/>
    <property type="evidence" value="ECO:0007669"/>
    <property type="project" value="TreeGrafter"/>
</dbReference>
<accession>A0A9D1CSA3</accession>
<reference evidence="2" key="1">
    <citation type="submission" date="2020-10" db="EMBL/GenBank/DDBJ databases">
        <authorList>
            <person name="Gilroy R."/>
        </authorList>
    </citation>
    <scope>NUCLEOTIDE SEQUENCE</scope>
    <source>
        <strain evidence="2">ChiSxjej2B14-6234</strain>
    </source>
</reference>
<evidence type="ECO:0000313" key="3">
    <source>
        <dbReference type="Proteomes" id="UP000886887"/>
    </source>
</evidence>
<dbReference type="PANTHER" id="PTHR45569:SF1">
    <property type="entry name" value="SENSOR PROTEIN KDPD"/>
    <property type="match status" value="1"/>
</dbReference>
<dbReference type="InterPro" id="IPR052023">
    <property type="entry name" value="Histidine_kinase_KdpD"/>
</dbReference>
<name>A0A9D1CSA3_9FIRM</name>
<dbReference type="SUPFAM" id="SSF52402">
    <property type="entry name" value="Adenine nucleotide alpha hydrolases-like"/>
    <property type="match status" value="1"/>
</dbReference>
<dbReference type="InterPro" id="IPR014729">
    <property type="entry name" value="Rossmann-like_a/b/a_fold"/>
</dbReference>
<dbReference type="PANTHER" id="PTHR45569">
    <property type="entry name" value="SENSOR PROTEIN KDPD"/>
    <property type="match status" value="1"/>
</dbReference>
<sequence>MDRIGNDRLKVMVCVTGQKTCERLIREGARIAGQVDGEMKVVHVATGGAPFMGVSARQEAEALEYLFRCAQAYGAEMVVERADSAVDALVELARQDDVDCLVLGAARGRGAQDFADQLRSRLPHADVRVFFEEN</sequence>
<dbReference type="Gene3D" id="3.40.50.620">
    <property type="entry name" value="HUPs"/>
    <property type="match status" value="1"/>
</dbReference>
<dbReference type="Pfam" id="PF00582">
    <property type="entry name" value="Usp"/>
    <property type="match status" value="1"/>
</dbReference>
<reference evidence="2" key="2">
    <citation type="journal article" date="2021" name="PeerJ">
        <title>Extensive microbial diversity within the chicken gut microbiome revealed by metagenomics and culture.</title>
        <authorList>
            <person name="Gilroy R."/>
            <person name="Ravi A."/>
            <person name="Getino M."/>
            <person name="Pursley I."/>
            <person name="Horton D.L."/>
            <person name="Alikhan N.F."/>
            <person name="Baker D."/>
            <person name="Gharbi K."/>
            <person name="Hall N."/>
            <person name="Watson M."/>
            <person name="Adriaenssens E.M."/>
            <person name="Foster-Nyarko E."/>
            <person name="Jarju S."/>
            <person name="Secka A."/>
            <person name="Antonio M."/>
            <person name="Oren A."/>
            <person name="Chaudhuri R.R."/>
            <person name="La Ragione R."/>
            <person name="Hildebrand F."/>
            <person name="Pallen M.J."/>
        </authorList>
    </citation>
    <scope>NUCLEOTIDE SEQUENCE</scope>
    <source>
        <strain evidence="2">ChiSxjej2B14-6234</strain>
    </source>
</reference>
<evidence type="ECO:0000313" key="2">
    <source>
        <dbReference type="EMBL" id="HIQ72334.1"/>
    </source>
</evidence>
<comment type="caution">
    <text evidence="2">The sequence shown here is derived from an EMBL/GenBank/DDBJ whole genome shotgun (WGS) entry which is preliminary data.</text>
</comment>
<dbReference type="InterPro" id="IPR006016">
    <property type="entry name" value="UspA"/>
</dbReference>
<evidence type="ECO:0000259" key="1">
    <source>
        <dbReference type="Pfam" id="PF00582"/>
    </source>
</evidence>
<proteinExistence type="predicted"/>
<gene>
    <name evidence="2" type="ORF">IAB73_09030</name>
</gene>
<dbReference type="EMBL" id="DVFJ01000033">
    <property type="protein sequence ID" value="HIQ72334.1"/>
    <property type="molecule type" value="Genomic_DNA"/>
</dbReference>
<dbReference type="GO" id="GO:0005886">
    <property type="term" value="C:plasma membrane"/>
    <property type="evidence" value="ECO:0007669"/>
    <property type="project" value="TreeGrafter"/>
</dbReference>
<dbReference type="AlphaFoldDB" id="A0A9D1CSA3"/>
<protein>
    <submittedName>
        <fullName evidence="2">Universal stress protein</fullName>
    </submittedName>
</protein>
<feature type="domain" description="UspA" evidence="1">
    <location>
        <begin position="10"/>
        <end position="111"/>
    </location>
</feature>
<dbReference type="Proteomes" id="UP000886887">
    <property type="component" value="Unassembled WGS sequence"/>
</dbReference>
<organism evidence="2 3">
    <name type="scientific">Candidatus Onthenecus intestinigallinarum</name>
    <dbReference type="NCBI Taxonomy" id="2840875"/>
    <lineage>
        <taxon>Bacteria</taxon>
        <taxon>Bacillati</taxon>
        <taxon>Bacillota</taxon>
        <taxon>Clostridia</taxon>
        <taxon>Eubacteriales</taxon>
        <taxon>Candidatus Onthenecus</taxon>
    </lineage>
</organism>